<gene>
    <name evidence="1" type="ORF">IZO911_LOCUS17557</name>
    <name evidence="2" type="ORF">KXQ929_LOCUS15799</name>
</gene>
<dbReference type="Proteomes" id="UP000663868">
    <property type="component" value="Unassembled WGS sequence"/>
</dbReference>
<dbReference type="EMBL" id="CAJOBB010000930">
    <property type="protein sequence ID" value="CAF3778734.1"/>
    <property type="molecule type" value="Genomic_DNA"/>
</dbReference>
<dbReference type="AlphaFoldDB" id="A0A819A4F9"/>
<dbReference type="EMBL" id="CAJNOE010000164">
    <property type="protein sequence ID" value="CAF0999486.1"/>
    <property type="molecule type" value="Genomic_DNA"/>
</dbReference>
<name>A0A819A4F9_9BILA</name>
<dbReference type="Proteomes" id="UP000663860">
    <property type="component" value="Unassembled WGS sequence"/>
</dbReference>
<evidence type="ECO:0000313" key="3">
    <source>
        <dbReference type="Proteomes" id="UP000663868"/>
    </source>
</evidence>
<reference evidence="2" key="1">
    <citation type="submission" date="2021-02" db="EMBL/GenBank/DDBJ databases">
        <authorList>
            <person name="Nowell W R."/>
        </authorList>
    </citation>
    <scope>NUCLEOTIDE SEQUENCE</scope>
</reference>
<proteinExistence type="predicted"/>
<sequence>MSNLTSFSSMTTILQTSNIIWQSVSLTDELKINLEYDTRRGLLNIFVKNTSNNKEVPCCINVLSNQSEDDKIISNSNVISSDIQQDVLSDDDDDEPKICYELSTIYSYDIIDENEITEQIDFSQTEITSSLSSSLSSSSCFDEQTIDNDDDGYSTHSLDDVEQPQHQQQWLAIPPSKLIIPSFSSQHHYYDYYSEQYVSPIRRLIEQLTWLNPFKKTMHETMIMNHIFD</sequence>
<protein>
    <submittedName>
        <fullName evidence="2">Uncharacterized protein</fullName>
    </submittedName>
</protein>
<organism evidence="2 3">
    <name type="scientific">Adineta steineri</name>
    <dbReference type="NCBI Taxonomy" id="433720"/>
    <lineage>
        <taxon>Eukaryota</taxon>
        <taxon>Metazoa</taxon>
        <taxon>Spiralia</taxon>
        <taxon>Gnathifera</taxon>
        <taxon>Rotifera</taxon>
        <taxon>Eurotatoria</taxon>
        <taxon>Bdelloidea</taxon>
        <taxon>Adinetida</taxon>
        <taxon>Adinetidae</taxon>
        <taxon>Adineta</taxon>
    </lineage>
</organism>
<evidence type="ECO:0000313" key="2">
    <source>
        <dbReference type="EMBL" id="CAF3778734.1"/>
    </source>
</evidence>
<evidence type="ECO:0000313" key="1">
    <source>
        <dbReference type="EMBL" id="CAF0999486.1"/>
    </source>
</evidence>
<comment type="caution">
    <text evidence="2">The sequence shown here is derived from an EMBL/GenBank/DDBJ whole genome shotgun (WGS) entry which is preliminary data.</text>
</comment>
<accession>A0A819A4F9</accession>